<accession>A0ABP0MMA8</accession>
<dbReference type="SUPFAM" id="SSF53254">
    <property type="entry name" value="Phosphoglycerate mutase-like"/>
    <property type="match status" value="1"/>
</dbReference>
<feature type="non-terminal residue" evidence="1">
    <location>
        <position position="1"/>
    </location>
</feature>
<keyword evidence="2" id="KW-1185">Reference proteome</keyword>
<dbReference type="Pfam" id="PF00300">
    <property type="entry name" value="His_Phos_1"/>
    <property type="match status" value="1"/>
</dbReference>
<comment type="caution">
    <text evidence="1">The sequence shown here is derived from an EMBL/GenBank/DDBJ whole genome shotgun (WGS) entry which is preliminary data.</text>
</comment>
<protein>
    <recommendedName>
        <fullName evidence="3">Histidine phosphatase family protein</fullName>
    </recommendedName>
</protein>
<dbReference type="InterPro" id="IPR013078">
    <property type="entry name" value="His_Pase_superF_clade-1"/>
</dbReference>
<name>A0ABP0MMA8_9DINO</name>
<organism evidence="1 2">
    <name type="scientific">Durusdinium trenchii</name>
    <dbReference type="NCBI Taxonomy" id="1381693"/>
    <lineage>
        <taxon>Eukaryota</taxon>
        <taxon>Sar</taxon>
        <taxon>Alveolata</taxon>
        <taxon>Dinophyceae</taxon>
        <taxon>Suessiales</taxon>
        <taxon>Symbiodiniaceae</taxon>
        <taxon>Durusdinium</taxon>
    </lineage>
</organism>
<dbReference type="InterPro" id="IPR029033">
    <property type="entry name" value="His_PPase_superfam"/>
</dbReference>
<dbReference type="Proteomes" id="UP001642484">
    <property type="component" value="Unassembled WGS sequence"/>
</dbReference>
<proteinExistence type="predicted"/>
<dbReference type="Gene3D" id="3.40.50.1240">
    <property type="entry name" value="Phosphoglycerate mutase-like"/>
    <property type="match status" value="1"/>
</dbReference>
<evidence type="ECO:0008006" key="3">
    <source>
        <dbReference type="Google" id="ProtNLM"/>
    </source>
</evidence>
<evidence type="ECO:0000313" key="2">
    <source>
        <dbReference type="Proteomes" id="UP001642484"/>
    </source>
</evidence>
<reference evidence="1 2" key="1">
    <citation type="submission" date="2024-02" db="EMBL/GenBank/DDBJ databases">
        <authorList>
            <person name="Chen Y."/>
            <person name="Shah S."/>
            <person name="Dougan E. K."/>
            <person name="Thang M."/>
            <person name="Chan C."/>
        </authorList>
    </citation>
    <scope>NUCLEOTIDE SEQUENCE [LARGE SCALE GENOMIC DNA]</scope>
</reference>
<feature type="non-terminal residue" evidence="1">
    <location>
        <position position="158"/>
    </location>
</feature>
<evidence type="ECO:0000313" key="1">
    <source>
        <dbReference type="EMBL" id="CAK9051827.1"/>
    </source>
</evidence>
<gene>
    <name evidence="1" type="ORF">CCMP2556_LOCUS26229</name>
</gene>
<sequence>SRTWGGLDTHCTKVGEEILQGCQEEHRTELSFVTSEKFMVSTFEQMQFDLEEVKDTWWPPGQSESTKQLQARLEEFMYQLLFASQQSIVVFGHSLFFQQLMRRFFSDSYRPNELAQRLSTGKLPNCGVVRLDLDPSKMLDGPFVKAELVLGTTLHSEG</sequence>
<dbReference type="EMBL" id="CAXAMN010018102">
    <property type="protein sequence ID" value="CAK9051827.1"/>
    <property type="molecule type" value="Genomic_DNA"/>
</dbReference>